<dbReference type="Proteomes" id="UP001500013">
    <property type="component" value="Unassembled WGS sequence"/>
</dbReference>
<accession>A0ABN2S470</accession>
<gene>
    <name evidence="1" type="ORF">GCM10009817_20800</name>
</gene>
<sequence>MTKARVFPHRRLAEESLSWGNWLVSRHGGAPERVEDRVDSWDYATPISFGLTVDVVDCDALEASAGCPATDLDVVVLVDCPSSGARYHKSASLQDLDGSPPLMVDVPVGVLASQVRLSAHVVLRRPLEPDGLRAARPSSRLAESPTKGVVLEGDGHRFPTEAVSFKDLRLEPAAWTLRVEYASLDDSFVGSVRLLVNTDHPAAAALLDVGESGSKPLHSFLRLDVVRQLVMTVALDHGVDLRERAPDEEGDGSLRAGLEALCATFLSMDLASAVQLARDDPGRFERRAQAGVEFLEDVS</sequence>
<evidence type="ECO:0000313" key="2">
    <source>
        <dbReference type="Proteomes" id="UP001500013"/>
    </source>
</evidence>
<comment type="caution">
    <text evidence="1">The sequence shown here is derived from an EMBL/GenBank/DDBJ whole genome shotgun (WGS) entry which is preliminary data.</text>
</comment>
<keyword evidence="2" id="KW-1185">Reference proteome</keyword>
<organism evidence="1 2">
    <name type="scientific">Terrabacter lapilli</name>
    <dbReference type="NCBI Taxonomy" id="436231"/>
    <lineage>
        <taxon>Bacteria</taxon>
        <taxon>Bacillati</taxon>
        <taxon>Actinomycetota</taxon>
        <taxon>Actinomycetes</taxon>
        <taxon>Micrococcales</taxon>
        <taxon>Intrasporangiaceae</taxon>
        <taxon>Terrabacter</taxon>
    </lineage>
</organism>
<proteinExistence type="predicted"/>
<protein>
    <submittedName>
        <fullName evidence="1">Uncharacterized protein</fullName>
    </submittedName>
</protein>
<dbReference type="EMBL" id="BAAAPU010000007">
    <property type="protein sequence ID" value="GAA1979965.1"/>
    <property type="molecule type" value="Genomic_DNA"/>
</dbReference>
<reference evidence="1 2" key="1">
    <citation type="journal article" date="2019" name="Int. J. Syst. Evol. Microbiol.">
        <title>The Global Catalogue of Microorganisms (GCM) 10K type strain sequencing project: providing services to taxonomists for standard genome sequencing and annotation.</title>
        <authorList>
            <consortium name="The Broad Institute Genomics Platform"/>
            <consortium name="The Broad Institute Genome Sequencing Center for Infectious Disease"/>
            <person name="Wu L."/>
            <person name="Ma J."/>
        </authorList>
    </citation>
    <scope>NUCLEOTIDE SEQUENCE [LARGE SCALE GENOMIC DNA]</scope>
    <source>
        <strain evidence="1 2">JCM 15628</strain>
    </source>
</reference>
<name>A0ABN2S470_9MICO</name>
<dbReference type="RefSeq" id="WP_344061566.1">
    <property type="nucleotide sequence ID" value="NZ_BAAAPU010000007.1"/>
</dbReference>
<evidence type="ECO:0000313" key="1">
    <source>
        <dbReference type="EMBL" id="GAA1979965.1"/>
    </source>
</evidence>